<keyword evidence="8" id="KW-1185">Reference proteome</keyword>
<dbReference type="EC" id="3.6.1.15" evidence="7"/>
<dbReference type="CDD" id="cd18577">
    <property type="entry name" value="ABC_6TM_Pgp_ABCB1_D1_like"/>
    <property type="match status" value="1"/>
</dbReference>
<dbReference type="Gene3D" id="1.20.1560.10">
    <property type="entry name" value="ABC transporter type 1, transmembrane domain"/>
    <property type="match status" value="1"/>
</dbReference>
<dbReference type="PANTHER" id="PTHR43394:SF27">
    <property type="entry name" value="ATP-DEPENDENT TRANSLOCASE ABCB1-LIKE"/>
    <property type="match status" value="1"/>
</dbReference>
<feature type="transmembrane region" description="Helical" evidence="5">
    <location>
        <begin position="160"/>
        <end position="181"/>
    </location>
</feature>
<feature type="domain" description="ABC transmembrane type-1" evidence="6">
    <location>
        <begin position="2"/>
        <end position="228"/>
    </location>
</feature>
<dbReference type="OrthoDB" id="6500128at2759"/>
<dbReference type="GO" id="GO:0005524">
    <property type="term" value="F:ATP binding"/>
    <property type="evidence" value="ECO:0007669"/>
    <property type="project" value="InterPro"/>
</dbReference>
<sequence>MVIGTIGALANGATMPLMMLVFTNIIDDFTNFGKLCDLPANFTTPPIDLSPLTDSLRDQIIYLIILGIATMILSYFQVAFWLMPAQKQARAIRKALFSSILKQDIGWFDVYKSGELTNRLTDDIDKIKDAFGDKFGNAIQNLATFVGGIVIGFVKGWKLTLVILSLSPLILASAIMFTKIAQVLTSNELKSYAKAGAVAEEVFSAIRTVFAFNGAQKEHKRYEEKLDE</sequence>
<comment type="caution">
    <text evidence="7">The sequence shown here is derived from an EMBL/GenBank/DDBJ whole genome shotgun (WGS) entry which is preliminary data.</text>
</comment>
<dbReference type="STRING" id="10195.A0A3M7PKD9"/>
<evidence type="ECO:0000313" key="7">
    <source>
        <dbReference type="EMBL" id="RMZ99147.1"/>
    </source>
</evidence>
<evidence type="ECO:0000259" key="6">
    <source>
        <dbReference type="PROSITE" id="PS50929"/>
    </source>
</evidence>
<protein>
    <submittedName>
        <fullName evidence="7">Multidrug resistance 1</fullName>
        <ecNumber evidence="7">3.6.1.15</ecNumber>
        <ecNumber evidence="7">3.6.1.3</ecNumber>
    </submittedName>
</protein>
<dbReference type="PANTHER" id="PTHR43394">
    <property type="entry name" value="ATP-DEPENDENT PERMEASE MDL1, MITOCHONDRIAL"/>
    <property type="match status" value="1"/>
</dbReference>
<organism evidence="7 8">
    <name type="scientific">Brachionus plicatilis</name>
    <name type="common">Marine rotifer</name>
    <name type="synonym">Brachionus muelleri</name>
    <dbReference type="NCBI Taxonomy" id="10195"/>
    <lineage>
        <taxon>Eukaryota</taxon>
        <taxon>Metazoa</taxon>
        <taxon>Spiralia</taxon>
        <taxon>Gnathifera</taxon>
        <taxon>Rotifera</taxon>
        <taxon>Eurotatoria</taxon>
        <taxon>Monogononta</taxon>
        <taxon>Pseudotrocha</taxon>
        <taxon>Ploima</taxon>
        <taxon>Brachionidae</taxon>
        <taxon>Brachionus</taxon>
    </lineage>
</organism>
<feature type="transmembrane region" description="Helical" evidence="5">
    <location>
        <begin position="135"/>
        <end position="154"/>
    </location>
</feature>
<accession>A0A3M7PKD9</accession>
<feature type="non-terminal residue" evidence="7">
    <location>
        <position position="228"/>
    </location>
</feature>
<evidence type="ECO:0000256" key="2">
    <source>
        <dbReference type="ARBA" id="ARBA00022692"/>
    </source>
</evidence>
<evidence type="ECO:0000313" key="8">
    <source>
        <dbReference type="Proteomes" id="UP000276133"/>
    </source>
</evidence>
<name>A0A3M7PKD9_BRAPC</name>
<dbReference type="EMBL" id="REGN01010392">
    <property type="protein sequence ID" value="RMZ99147.1"/>
    <property type="molecule type" value="Genomic_DNA"/>
</dbReference>
<dbReference type="EC" id="3.6.1.3" evidence="7"/>
<dbReference type="InterPro" id="IPR011527">
    <property type="entry name" value="ABC1_TM_dom"/>
</dbReference>
<dbReference type="GO" id="GO:0090374">
    <property type="term" value="P:oligopeptide export from mitochondrion"/>
    <property type="evidence" value="ECO:0007669"/>
    <property type="project" value="TreeGrafter"/>
</dbReference>
<gene>
    <name evidence="7" type="ORF">BpHYR1_032119</name>
</gene>
<keyword evidence="3 5" id="KW-1133">Transmembrane helix</keyword>
<dbReference type="Proteomes" id="UP000276133">
    <property type="component" value="Unassembled WGS sequence"/>
</dbReference>
<dbReference type="GO" id="GO:0015421">
    <property type="term" value="F:ABC-type oligopeptide transporter activity"/>
    <property type="evidence" value="ECO:0007669"/>
    <property type="project" value="TreeGrafter"/>
</dbReference>
<dbReference type="GO" id="GO:0017111">
    <property type="term" value="F:ribonucleoside triphosphate phosphatase activity"/>
    <property type="evidence" value="ECO:0007669"/>
    <property type="project" value="UniProtKB-EC"/>
</dbReference>
<keyword evidence="4 5" id="KW-0472">Membrane</keyword>
<evidence type="ECO:0000256" key="5">
    <source>
        <dbReference type="SAM" id="Phobius"/>
    </source>
</evidence>
<dbReference type="Pfam" id="PF00664">
    <property type="entry name" value="ABC_membrane"/>
    <property type="match status" value="1"/>
</dbReference>
<keyword evidence="2 5" id="KW-0812">Transmembrane</keyword>
<evidence type="ECO:0000256" key="1">
    <source>
        <dbReference type="ARBA" id="ARBA00004141"/>
    </source>
</evidence>
<evidence type="ECO:0000256" key="4">
    <source>
        <dbReference type="ARBA" id="ARBA00023136"/>
    </source>
</evidence>
<dbReference type="SUPFAM" id="SSF90123">
    <property type="entry name" value="ABC transporter transmembrane region"/>
    <property type="match status" value="1"/>
</dbReference>
<comment type="subcellular location">
    <subcellularLocation>
        <location evidence="1">Membrane</location>
        <topology evidence="1">Multi-pass membrane protein</topology>
    </subcellularLocation>
</comment>
<feature type="transmembrane region" description="Helical" evidence="5">
    <location>
        <begin position="60"/>
        <end position="83"/>
    </location>
</feature>
<dbReference type="InterPro" id="IPR036640">
    <property type="entry name" value="ABC1_TM_sf"/>
</dbReference>
<evidence type="ECO:0000256" key="3">
    <source>
        <dbReference type="ARBA" id="ARBA00022989"/>
    </source>
</evidence>
<dbReference type="InterPro" id="IPR039421">
    <property type="entry name" value="Type_1_exporter"/>
</dbReference>
<reference evidence="7 8" key="1">
    <citation type="journal article" date="2018" name="Sci. Rep.">
        <title>Genomic signatures of local adaptation to the degree of environmental predictability in rotifers.</title>
        <authorList>
            <person name="Franch-Gras L."/>
            <person name="Hahn C."/>
            <person name="Garcia-Roger E.M."/>
            <person name="Carmona M.J."/>
            <person name="Serra M."/>
            <person name="Gomez A."/>
        </authorList>
    </citation>
    <scope>NUCLEOTIDE SEQUENCE [LARGE SCALE GENOMIC DNA]</scope>
    <source>
        <strain evidence="7">HYR1</strain>
    </source>
</reference>
<dbReference type="GO" id="GO:0005743">
    <property type="term" value="C:mitochondrial inner membrane"/>
    <property type="evidence" value="ECO:0007669"/>
    <property type="project" value="TreeGrafter"/>
</dbReference>
<proteinExistence type="predicted"/>
<dbReference type="PROSITE" id="PS50929">
    <property type="entry name" value="ABC_TM1F"/>
    <property type="match status" value="1"/>
</dbReference>
<keyword evidence="7" id="KW-0378">Hydrolase</keyword>
<dbReference type="AlphaFoldDB" id="A0A3M7PKD9"/>